<comment type="caution">
    <text evidence="3">The sequence shown here is derived from an EMBL/GenBank/DDBJ whole genome shotgun (WGS) entry which is preliminary data.</text>
</comment>
<sequence>MLRASKHSFWLVPTVSLLSMGITAKVNAQTVYPFNTSYDIEVTLIPIPSTDVSRAFIYGSNPNAPYGLTNFQSINNYSRLDPATGNLVFVQDATQFGLQGFPIGGEEFSGSGNDRLFGNSSAIASFDFTNNTLNGTGVVNITGGTGRFQGAIGTLNFTESEPLNADPTAPLRGKTFLKGSFQVSQKIPEPTTSMALFGVAAIALAFLRCRQQWEKQ</sequence>
<accession>A0A846H4G9</accession>
<organism evidence="3 4">
    <name type="scientific">Hassallia byssoidea VB512170</name>
    <dbReference type="NCBI Taxonomy" id="1304833"/>
    <lineage>
        <taxon>Bacteria</taxon>
        <taxon>Bacillati</taxon>
        <taxon>Cyanobacteriota</taxon>
        <taxon>Cyanophyceae</taxon>
        <taxon>Nostocales</taxon>
        <taxon>Tolypothrichaceae</taxon>
        <taxon>Hassallia</taxon>
    </lineage>
</organism>
<evidence type="ECO:0000256" key="1">
    <source>
        <dbReference type="SAM" id="SignalP"/>
    </source>
</evidence>
<name>A0A846H4G9_9CYAN</name>
<gene>
    <name evidence="3" type="ORF">PI95_004690</name>
</gene>
<dbReference type="AlphaFoldDB" id="A0A846H4G9"/>
<dbReference type="NCBIfam" id="TIGR02595">
    <property type="entry name" value="PEP_CTERM"/>
    <property type="match status" value="1"/>
</dbReference>
<dbReference type="Proteomes" id="UP000031549">
    <property type="component" value="Unassembled WGS sequence"/>
</dbReference>
<feature type="signal peptide" evidence="1">
    <location>
        <begin position="1"/>
        <end position="28"/>
    </location>
</feature>
<proteinExistence type="predicted"/>
<evidence type="ECO:0000259" key="2">
    <source>
        <dbReference type="Pfam" id="PF07589"/>
    </source>
</evidence>
<feature type="chain" id="PRO_5032533486" evidence="1">
    <location>
        <begin position="29"/>
        <end position="216"/>
    </location>
</feature>
<dbReference type="Pfam" id="PF07589">
    <property type="entry name" value="PEP-CTERM"/>
    <property type="match status" value="1"/>
</dbReference>
<reference evidence="3 4" key="1">
    <citation type="journal article" date="2015" name="Genome Announc.">
        <title>Draft Genome Sequence of Cyanobacterium Hassallia byssoidea Strain VB512170, Isolated from Monuments in India.</title>
        <authorList>
            <person name="Singh D."/>
            <person name="Chandrababunaidu M.M."/>
            <person name="Panda A."/>
            <person name="Sen D."/>
            <person name="Bhattacharyya S."/>
            <person name="Adhikary S.P."/>
            <person name="Tripathy S."/>
        </authorList>
    </citation>
    <scope>NUCLEOTIDE SEQUENCE [LARGE SCALE GENOMIC DNA]</scope>
    <source>
        <strain evidence="3 4">VB512170</strain>
    </source>
</reference>
<dbReference type="InterPro" id="IPR013424">
    <property type="entry name" value="Ice-binding_C"/>
</dbReference>
<keyword evidence="1" id="KW-0732">Signal</keyword>
<dbReference type="RefSeq" id="WP_039743689.1">
    <property type="nucleotide sequence ID" value="NZ_JTCM02000006.1"/>
</dbReference>
<evidence type="ECO:0000313" key="3">
    <source>
        <dbReference type="EMBL" id="NEU71888.1"/>
    </source>
</evidence>
<dbReference type="EMBL" id="JTCM02000006">
    <property type="protein sequence ID" value="NEU71888.1"/>
    <property type="molecule type" value="Genomic_DNA"/>
</dbReference>
<keyword evidence="4" id="KW-1185">Reference proteome</keyword>
<evidence type="ECO:0000313" key="4">
    <source>
        <dbReference type="Proteomes" id="UP000031549"/>
    </source>
</evidence>
<feature type="domain" description="Ice-binding protein C-terminal" evidence="2">
    <location>
        <begin position="187"/>
        <end position="208"/>
    </location>
</feature>
<protein>
    <submittedName>
        <fullName evidence="3">PEP-CTERM sorting domain-containing protein</fullName>
    </submittedName>
</protein>